<dbReference type="OMA" id="WFKPTIP"/>
<sequence length="241" mass="27894">MFNKWFKPTIPILRINSGIDHNSAKLVEESLKPLTRMKALAVIINSNGGLLVQGELMKKKIELFAKTHKIPLYTFAEDSALSAGYYLLSIGNKIFVDETSLVGSIGVLYLNLKIEKLTRKLGFEPRKFSSNKKLFQNYTGFNDERNEEMERIIKDQFGIMRQQFFDHCDKYRPQLQKQDSDVKDLIYNANIFTGIEAIKYGLADEIGNFEEVLNRLHPDCQLRDITRIPLAQYYIMKQQSQ</sequence>
<keyword evidence="1" id="KW-0645">Protease</keyword>
<dbReference type="AlphaFoldDB" id="A0A8S1LN58"/>
<organism evidence="5 6">
    <name type="scientific">Paramecium primaurelia</name>
    <dbReference type="NCBI Taxonomy" id="5886"/>
    <lineage>
        <taxon>Eukaryota</taxon>
        <taxon>Sar</taxon>
        <taxon>Alveolata</taxon>
        <taxon>Ciliophora</taxon>
        <taxon>Intramacronucleata</taxon>
        <taxon>Oligohymenophorea</taxon>
        <taxon>Peniculida</taxon>
        <taxon>Parameciidae</taxon>
        <taxon>Paramecium</taxon>
    </lineage>
</organism>
<gene>
    <name evidence="5" type="ORF">PPRIM_AZ9-3.1.T0430221</name>
</gene>
<dbReference type="GO" id="GO:0008236">
    <property type="term" value="F:serine-type peptidase activity"/>
    <property type="evidence" value="ECO:0007669"/>
    <property type="project" value="UniProtKB-KW"/>
</dbReference>
<dbReference type="Proteomes" id="UP000688137">
    <property type="component" value="Unassembled WGS sequence"/>
</dbReference>
<protein>
    <recommendedName>
        <fullName evidence="4">Peptidase S49 domain-containing protein</fullName>
    </recommendedName>
</protein>
<keyword evidence="3" id="KW-0720">Serine protease</keyword>
<dbReference type="PANTHER" id="PTHR42987">
    <property type="entry name" value="PEPTIDASE S49"/>
    <property type="match status" value="1"/>
</dbReference>
<dbReference type="InterPro" id="IPR047272">
    <property type="entry name" value="S49_SppA_C"/>
</dbReference>
<dbReference type="EMBL" id="CAJJDM010000043">
    <property type="protein sequence ID" value="CAD8069147.1"/>
    <property type="molecule type" value="Genomic_DNA"/>
</dbReference>
<reference evidence="5" key="1">
    <citation type="submission" date="2021-01" db="EMBL/GenBank/DDBJ databases">
        <authorList>
            <consortium name="Genoscope - CEA"/>
            <person name="William W."/>
        </authorList>
    </citation>
    <scope>NUCLEOTIDE SEQUENCE</scope>
</reference>
<dbReference type="InterPro" id="IPR002142">
    <property type="entry name" value="Peptidase_S49"/>
</dbReference>
<accession>A0A8S1LN58</accession>
<evidence type="ECO:0000313" key="6">
    <source>
        <dbReference type="Proteomes" id="UP000688137"/>
    </source>
</evidence>
<evidence type="ECO:0000256" key="3">
    <source>
        <dbReference type="ARBA" id="ARBA00022825"/>
    </source>
</evidence>
<evidence type="ECO:0000259" key="4">
    <source>
        <dbReference type="Pfam" id="PF01343"/>
    </source>
</evidence>
<feature type="domain" description="Peptidase S49" evidence="4">
    <location>
        <begin position="66"/>
        <end position="219"/>
    </location>
</feature>
<proteinExistence type="predicted"/>
<dbReference type="PANTHER" id="PTHR42987:SF4">
    <property type="entry name" value="PROTEASE SOHB-RELATED"/>
    <property type="match status" value="1"/>
</dbReference>
<evidence type="ECO:0000313" key="5">
    <source>
        <dbReference type="EMBL" id="CAD8069147.1"/>
    </source>
</evidence>
<evidence type="ECO:0000256" key="1">
    <source>
        <dbReference type="ARBA" id="ARBA00022670"/>
    </source>
</evidence>
<dbReference type="CDD" id="cd07023">
    <property type="entry name" value="S49_Sppa_N_C"/>
    <property type="match status" value="1"/>
</dbReference>
<keyword evidence="6" id="KW-1185">Reference proteome</keyword>
<comment type="caution">
    <text evidence="5">The sequence shown here is derived from an EMBL/GenBank/DDBJ whole genome shotgun (WGS) entry which is preliminary data.</text>
</comment>
<name>A0A8S1LN58_PARPR</name>
<evidence type="ECO:0000256" key="2">
    <source>
        <dbReference type="ARBA" id="ARBA00022801"/>
    </source>
</evidence>
<keyword evidence="2" id="KW-0378">Hydrolase</keyword>
<dbReference type="GO" id="GO:0006508">
    <property type="term" value="P:proteolysis"/>
    <property type="evidence" value="ECO:0007669"/>
    <property type="project" value="UniProtKB-KW"/>
</dbReference>
<dbReference type="Pfam" id="PF01343">
    <property type="entry name" value="Peptidase_S49"/>
    <property type="match status" value="1"/>
</dbReference>